<organism evidence="1">
    <name type="scientific">Arundo donax</name>
    <name type="common">Giant reed</name>
    <name type="synonym">Donax arundinaceus</name>
    <dbReference type="NCBI Taxonomy" id="35708"/>
    <lineage>
        <taxon>Eukaryota</taxon>
        <taxon>Viridiplantae</taxon>
        <taxon>Streptophyta</taxon>
        <taxon>Embryophyta</taxon>
        <taxon>Tracheophyta</taxon>
        <taxon>Spermatophyta</taxon>
        <taxon>Magnoliopsida</taxon>
        <taxon>Liliopsida</taxon>
        <taxon>Poales</taxon>
        <taxon>Poaceae</taxon>
        <taxon>PACMAD clade</taxon>
        <taxon>Arundinoideae</taxon>
        <taxon>Arundineae</taxon>
        <taxon>Arundo</taxon>
    </lineage>
</organism>
<sequence length="75" mass="8337">MISEAWKLLLLAFSYHSSHKNSVVHTLARYLRASAFLSSLAAFSSSRFFAASALCCRIKVRRSKSFLACSVFPCS</sequence>
<proteinExistence type="predicted"/>
<dbReference type="AlphaFoldDB" id="A0A0A9FKU0"/>
<reference evidence="1" key="1">
    <citation type="submission" date="2014-09" db="EMBL/GenBank/DDBJ databases">
        <authorList>
            <person name="Magalhaes I.L.F."/>
            <person name="Oliveira U."/>
            <person name="Santos F.R."/>
            <person name="Vidigal T.H.D.A."/>
            <person name="Brescovit A.D."/>
            <person name="Santos A.J."/>
        </authorList>
    </citation>
    <scope>NUCLEOTIDE SEQUENCE</scope>
    <source>
        <tissue evidence="1">Shoot tissue taken approximately 20 cm above the soil surface</tissue>
    </source>
</reference>
<dbReference type="EMBL" id="GBRH01184934">
    <property type="protein sequence ID" value="JAE12962.1"/>
    <property type="molecule type" value="Transcribed_RNA"/>
</dbReference>
<name>A0A0A9FKU0_ARUDO</name>
<evidence type="ECO:0000313" key="1">
    <source>
        <dbReference type="EMBL" id="JAE12962.1"/>
    </source>
</evidence>
<reference evidence="1" key="2">
    <citation type="journal article" date="2015" name="Data Brief">
        <title>Shoot transcriptome of the giant reed, Arundo donax.</title>
        <authorList>
            <person name="Barrero R.A."/>
            <person name="Guerrero F.D."/>
            <person name="Moolhuijzen P."/>
            <person name="Goolsby J.A."/>
            <person name="Tidwell J."/>
            <person name="Bellgard S.E."/>
            <person name="Bellgard M.I."/>
        </authorList>
    </citation>
    <scope>NUCLEOTIDE SEQUENCE</scope>
    <source>
        <tissue evidence="1">Shoot tissue taken approximately 20 cm above the soil surface</tissue>
    </source>
</reference>
<protein>
    <submittedName>
        <fullName evidence="1">Uncharacterized protein</fullName>
    </submittedName>
</protein>
<accession>A0A0A9FKU0</accession>